<dbReference type="Pfam" id="PF12023">
    <property type="entry name" value="DUF3511"/>
    <property type="match status" value="1"/>
</dbReference>
<evidence type="ECO:0008006" key="3">
    <source>
        <dbReference type="Google" id="ProtNLM"/>
    </source>
</evidence>
<dbReference type="PANTHER" id="PTHR33193">
    <property type="entry name" value="DOMAIN PROTEIN, PUTATIVE (DUF3511)-RELATED"/>
    <property type="match status" value="1"/>
</dbReference>
<organism evidence="1 2">
    <name type="scientific">Canna indica</name>
    <name type="common">Indian-shot</name>
    <dbReference type="NCBI Taxonomy" id="4628"/>
    <lineage>
        <taxon>Eukaryota</taxon>
        <taxon>Viridiplantae</taxon>
        <taxon>Streptophyta</taxon>
        <taxon>Embryophyta</taxon>
        <taxon>Tracheophyta</taxon>
        <taxon>Spermatophyta</taxon>
        <taxon>Magnoliopsida</taxon>
        <taxon>Liliopsida</taxon>
        <taxon>Zingiberales</taxon>
        <taxon>Cannaceae</taxon>
        <taxon>Canna</taxon>
    </lineage>
</organism>
<dbReference type="EMBL" id="CP136897">
    <property type="protein sequence ID" value="WOL15995.1"/>
    <property type="molecule type" value="Genomic_DNA"/>
</dbReference>
<evidence type="ECO:0000313" key="2">
    <source>
        <dbReference type="Proteomes" id="UP001327560"/>
    </source>
</evidence>
<keyword evidence="2" id="KW-1185">Reference proteome</keyword>
<reference evidence="1 2" key="1">
    <citation type="submission" date="2023-10" db="EMBL/GenBank/DDBJ databases">
        <title>Chromosome-scale genome assembly provides insights into flower coloration mechanisms of Canna indica.</title>
        <authorList>
            <person name="Li C."/>
        </authorList>
    </citation>
    <scope>NUCLEOTIDE SEQUENCE [LARGE SCALE GENOMIC DNA]</scope>
    <source>
        <tissue evidence="1">Flower</tissue>
    </source>
</reference>
<dbReference type="AlphaFoldDB" id="A0AAQ3KWS4"/>
<dbReference type="InterPro" id="IPR021899">
    <property type="entry name" value="DUF3511"/>
</dbReference>
<evidence type="ECO:0000313" key="1">
    <source>
        <dbReference type="EMBL" id="WOL15995.1"/>
    </source>
</evidence>
<sequence>MGQIDRNCRREFRYSSPDRDRRSHGAAAVSGYGRHAGVGDRGLEIANGNAFSANQISYSARNPGPLPRTTGGSSAWCFANPEMKRRRRVAKYKSYAEGKVKESLRKGFRWIKVKCSELFRGL</sequence>
<proteinExistence type="predicted"/>
<name>A0AAQ3KWS4_9LILI</name>
<gene>
    <name evidence="1" type="ORF">Cni_G24777</name>
</gene>
<dbReference type="PANTHER" id="PTHR33193:SF13">
    <property type="entry name" value="EXPRESSED PROTEIN"/>
    <property type="match status" value="1"/>
</dbReference>
<accession>A0AAQ3KWS4</accession>
<protein>
    <recommendedName>
        <fullName evidence="3">DUF3511 domain protein</fullName>
    </recommendedName>
</protein>
<dbReference type="Proteomes" id="UP001327560">
    <property type="component" value="Chromosome 8"/>
</dbReference>